<protein>
    <submittedName>
        <fullName evidence="2">PKD domain-containing protein</fullName>
    </submittedName>
</protein>
<evidence type="ECO:0000259" key="1">
    <source>
        <dbReference type="PROSITE" id="PS50093"/>
    </source>
</evidence>
<dbReference type="Pfam" id="PF19406">
    <property type="entry name" value="PKD_5"/>
    <property type="match status" value="2"/>
</dbReference>
<dbReference type="Pfam" id="PF13585">
    <property type="entry name" value="CHU_C"/>
    <property type="match status" value="1"/>
</dbReference>
<dbReference type="InterPro" id="IPR022409">
    <property type="entry name" value="PKD/Chitinase_dom"/>
</dbReference>
<organism evidence="2 3">
    <name type="scientific">Winogradskyella echinorum</name>
    <dbReference type="NCBI Taxonomy" id="538189"/>
    <lineage>
        <taxon>Bacteria</taxon>
        <taxon>Pseudomonadati</taxon>
        <taxon>Bacteroidota</taxon>
        <taxon>Flavobacteriia</taxon>
        <taxon>Flavobacteriales</taxon>
        <taxon>Flavobacteriaceae</taxon>
        <taxon>Winogradskyella</taxon>
    </lineage>
</organism>
<dbReference type="Gene3D" id="2.60.40.10">
    <property type="entry name" value="Immunoglobulins"/>
    <property type="match status" value="7"/>
</dbReference>
<dbReference type="InterPro" id="IPR013783">
    <property type="entry name" value="Ig-like_fold"/>
</dbReference>
<keyword evidence="3" id="KW-1185">Reference proteome</keyword>
<gene>
    <name evidence="2" type="ORF">H6H04_10110</name>
</gene>
<evidence type="ECO:0000313" key="2">
    <source>
        <dbReference type="EMBL" id="MBC3846732.1"/>
    </source>
</evidence>
<dbReference type="CDD" id="cd00146">
    <property type="entry name" value="PKD"/>
    <property type="match status" value="4"/>
</dbReference>
<feature type="domain" description="PKD" evidence="1">
    <location>
        <begin position="557"/>
        <end position="612"/>
    </location>
</feature>
<accession>A0ABR6Y1V6</accession>
<dbReference type="Pfam" id="PF00801">
    <property type="entry name" value="PKD"/>
    <property type="match status" value="1"/>
</dbReference>
<dbReference type="Gene3D" id="2.60.40.2700">
    <property type="match status" value="4"/>
</dbReference>
<dbReference type="PROSITE" id="PS50093">
    <property type="entry name" value="PKD"/>
    <property type="match status" value="5"/>
</dbReference>
<dbReference type="RefSeq" id="WP_186845841.1">
    <property type="nucleotide sequence ID" value="NZ_JACOME010000002.1"/>
</dbReference>
<dbReference type="InterPro" id="IPR035986">
    <property type="entry name" value="PKD_dom_sf"/>
</dbReference>
<feature type="domain" description="PKD" evidence="1">
    <location>
        <begin position="481"/>
        <end position="532"/>
    </location>
</feature>
<dbReference type="Pfam" id="PF13573">
    <property type="entry name" value="SprB"/>
    <property type="match status" value="3"/>
</dbReference>
<feature type="domain" description="PKD" evidence="1">
    <location>
        <begin position="381"/>
        <end position="433"/>
    </location>
</feature>
<comment type="caution">
    <text evidence="2">The sequence shown here is derived from an EMBL/GenBank/DDBJ whole genome shotgun (WGS) entry which is preliminary data.</text>
</comment>
<dbReference type="SUPFAM" id="SSF49299">
    <property type="entry name" value="PKD domain"/>
    <property type="match status" value="6"/>
</dbReference>
<dbReference type="Gene3D" id="2.60.40.740">
    <property type="match status" value="2"/>
</dbReference>
<dbReference type="InterPro" id="IPR000601">
    <property type="entry name" value="PKD_dom"/>
</dbReference>
<sequence length="1928" mass="205373">MGKIKYSLLVLVVSFFGLIGAFNITETVFFNKIDALNNRLVSSANPPGVSFTFNNDNACSGTVINFTSTVTGTGPFIYNWDFGDGTSSTIENPNKIYNAFGCGFSNFTVTLTVTDESDNSTASSSQTINVEQRPQMVFEDLDDQFLPFDNCGNNTVDPTYIINVGNVSPSAGCITSYDVSWGDGSSETNISFPITHTYTELGSFNMTFTGYGDSGCISTETILVKNSSNPGGNVTNPGNTTNLCLPVSNLGFTIDEWGDNPQDTTYYVDYGDGNQETFTQADLIALSTDYDPANPEAASPILLDYTYTASNCPGAGYIVSLTITTSCGQTFSTAGPVTLLQLPDVDFTFQTPGCVGTAILFTNETENGFGPNCTEDANHMWDFGDGTTSDLESPSHTYTSAGTYTVTLIEENFCGTTDPVVKTICIEEDLVPIFTTNVNEGCSPLQVTTVNSTDETDSCNPPTYLWEVNYTAASCGTSAAWSFTNGTDENSANPSFQFDSAGTYELTMTATNGCGDFSISETIEVKQPPNAMIDEITDACGMATFIPVATVDTCAPASDTITYSWLFPGGSPATSDQLDPGTVTYSTVGDYTITFSVTNACGTTTVTEDFSINDSPTITNTDLEQTICSGTVSDAINLTSDNASTTFSWSSNNPAGLTGFVDSGTSSTIPSQTIINSTSTAITLIYTVTPEISGCVGAPVNFEITVEPAPLITAQPISNSVCLNGTADDLSVTLQGTGTPNYQWYENTVDNTTTGTPISGATSATYTPPTDTVGITYYYVVITFSTGGCNEIVSDTAEIEVANTTQIDAQPINTQTICEGGIAQELSITVSGGAGVESYQWYSNTVNANTGGTLIVGATASTYTPPMFTSTGTFYYYAEVTYSASGCAGLISDVSEIVVVDDPIITTQPLAFQSICQNTVAQNIEVMVSGGLGNNSYQWYVNSVNNSTTGTAISGATSATYTPPTTTVGTFFYYCIVTQDVSGCEVTSEISEVEVSEGAQFSAQPISDELCLGETTSALNVSYTNGAGTPTYQWYQNPLDNTTTGTAIAGATSSTYSPMVNTVGTTYYYVVITFNSGGCSEIISNTAEIIVKETPIIDDSEVLICSGNTFVFVPDTSNTGDIVPLNTLYTWTDPVVNPIGSITGATAQATPIATVSQYLENMTTNPATVIYTVTPISGDCEGEDFEIVVTVNPSISVASTVVNNSCFESNNASIEIAIVGGIPFTTGNPYNVTWTGPNGYTSNAEDIFNLEAGIYTLDIEDNGGCPYSESFTISQPDELVFSAIDFDPETISCFGANDGSIGIDIAGGTLPYTYTWTLNGASFSSDEDLTNLGPGDYNVSVTDANNCGPITLDFSIEEPQLLDVTLDTKTDVLCFGDATGAITVDVVGGRIDYAFAWTGPNGFTSTNQNIDNLFAGIYNLTVTDNSECIDTLEVEIIQNNQIEIDVTATEIMCYGDNDASITINNISGGVPPYQVAWSNLGTGYSQINLSPGIYTITITDSENCERDFPIEIEAPPIFLIDPVVTQMSCSGENDASITLNFVGGIDPVTLVWDDDPVAGTERNNLAPGTYSVTITDGTPCVIQDSFTIYNILPLELSANVTDALDCDDTNSGAINLLIEGGTPPFDVVWSNGANTEDLDSVPPNTYVANVTDANGCEIQGSWDVIRFEPLTIDIETQTEVDCESHNVNQTFVAMASGGVPPFQYTWSTGTVSGINNEQMTTDEDGLVIVEVLDSNGCTTTYSLNVETPVLGDADFETTSFGFLNYGIYTIQDPIEFINTATGNYESVLWDFGDGSFSAEENPTHTYFNIGSYIVTQTVTYPLGCVYTKVITLNIEEGYKLIMPDAFTPNEDGLNDYFAPVHIGLNTLEINIYDTWGSLIYKEKGDSIRGWDGKVKDEIAENGNYYYTFTAKTFYGDEINKQGAFVYIK</sequence>
<dbReference type="InterPro" id="IPR025667">
    <property type="entry name" value="SprB_repeat"/>
</dbReference>
<dbReference type="Proteomes" id="UP000607435">
    <property type="component" value="Unassembled WGS sequence"/>
</dbReference>
<proteinExistence type="predicted"/>
<name>A0ABR6Y1V6_9FLAO</name>
<dbReference type="SMART" id="SM00089">
    <property type="entry name" value="PKD"/>
    <property type="match status" value="6"/>
</dbReference>
<dbReference type="EMBL" id="JACOME010000002">
    <property type="protein sequence ID" value="MBC3846732.1"/>
    <property type="molecule type" value="Genomic_DNA"/>
</dbReference>
<evidence type="ECO:0000313" key="3">
    <source>
        <dbReference type="Proteomes" id="UP000607435"/>
    </source>
</evidence>
<dbReference type="InterPro" id="IPR026341">
    <property type="entry name" value="T9SS_type_B"/>
</dbReference>
<feature type="domain" description="PKD" evidence="1">
    <location>
        <begin position="1774"/>
        <end position="1823"/>
    </location>
</feature>
<dbReference type="NCBIfam" id="TIGR04131">
    <property type="entry name" value="Bac_Flav_CTERM"/>
    <property type="match status" value="1"/>
</dbReference>
<feature type="domain" description="PKD" evidence="1">
    <location>
        <begin position="47"/>
        <end position="135"/>
    </location>
</feature>
<dbReference type="Pfam" id="PF18911">
    <property type="entry name" value="PKD_4"/>
    <property type="match status" value="3"/>
</dbReference>
<reference evidence="2 3" key="1">
    <citation type="submission" date="2020-08" db="EMBL/GenBank/DDBJ databases">
        <title>Winogradskyella ouciana sp. nov., isolated from the hadal seawater of the Mariana Trench.</title>
        <authorList>
            <person name="He X."/>
        </authorList>
    </citation>
    <scope>NUCLEOTIDE SEQUENCE [LARGE SCALE GENOMIC DNA]</scope>
    <source>
        <strain evidence="2 3">KCTC 22026</strain>
    </source>
</reference>
<dbReference type="InterPro" id="IPR045828">
    <property type="entry name" value="PKD_Bacteroidetes"/>
</dbReference>